<sequence length="557" mass="64051">MPTNNSLIDVTEKSNIDFRLLLSGCLVALAVFICLIIYAITVLVKSKKASDEGLIIIKINTKQKWAMRLTPMSLSSCLTFDTGADTMLPNKFYKINWFLSHFDSVTRVELETILQKVPDSKRYSVKGYLNHELTKNTINNLTLKNFGIKIDEIPLKIKISGDSDNNYYVAISWRILKEVDTKTALNLNICNIEQLIGLNQNNLISFALIPNVSLFQKGPSKLQWIKICNLLKIRASKVELIHHEGVLYLINAKTNSRSFHRRVKKFNKVVASIVNDLKFNGLIDFAAVVASKKINNNKELENFIYKAKFLLHNQMHTDRNKSYLSWNINDSRDHELEEFKVKIKDYESKISTASFIKEVSQVLNVGNNKKTSLQVIYGKMAGVNNDDINFYNKFLYYSMLYIFSANKYLIDASETGTSLLLHTTDLVLSKNLDKLTRAYTLFILHPHSNSFDLNIIDNILKKIPKKTMKIGLYIEEITPKLLNYIETGTIHNFVISSSLSQKFATNIEIYLKLLNLTKTTAQIENTRVFWENLPENTQQYHKDKLKIKYSYANKYIS</sequence>
<keyword evidence="1" id="KW-0812">Transmembrane</keyword>
<protein>
    <submittedName>
        <fullName evidence="2">Uncharacterized protein</fullName>
    </submittedName>
</protein>
<evidence type="ECO:0000313" key="3">
    <source>
        <dbReference type="Proteomes" id="UP000812267"/>
    </source>
</evidence>
<dbReference type="NCBIfam" id="NF045955">
    <property type="entry name" value="MHO_4530_fam"/>
    <property type="match status" value="1"/>
</dbReference>
<dbReference type="EMBL" id="JAHMHK010000003">
    <property type="protein sequence ID" value="MBU4693739.1"/>
    <property type="molecule type" value="Genomic_DNA"/>
</dbReference>
<reference evidence="2" key="1">
    <citation type="submission" date="2021-06" db="EMBL/GenBank/DDBJ databases">
        <title>Novel Mycoplasma species detected in California sea lions (Zalophus californianus) from the USA.</title>
        <authorList>
            <person name="Volokhov D.V."/>
            <person name="Furtak V.A."/>
            <person name="Zagorodnyaya T.A."/>
        </authorList>
    </citation>
    <scope>NUCLEOTIDE SEQUENCE [LARGE SCALE GENOMIC DNA]</scope>
    <source>
        <strain evidence="2">CSL 4779</strain>
    </source>
</reference>
<evidence type="ECO:0000313" key="2">
    <source>
        <dbReference type="EMBL" id="MBU4693739.1"/>
    </source>
</evidence>
<evidence type="ECO:0000256" key="1">
    <source>
        <dbReference type="SAM" id="Phobius"/>
    </source>
</evidence>
<proteinExistence type="predicted"/>
<keyword evidence="3" id="KW-1185">Reference proteome</keyword>
<dbReference type="Proteomes" id="UP000812267">
    <property type="component" value="Unassembled WGS sequence"/>
</dbReference>
<gene>
    <name evidence="2" type="ORF">KQ878_02475</name>
</gene>
<keyword evidence="1" id="KW-0472">Membrane</keyword>
<name>A0ABS6DTI0_9MOLU</name>
<accession>A0ABS6DTI0</accession>
<organism evidence="2 3">
    <name type="scientific">Mycoplasma zalophidermidis</name>
    <dbReference type="NCBI Taxonomy" id="398174"/>
    <lineage>
        <taxon>Bacteria</taxon>
        <taxon>Bacillati</taxon>
        <taxon>Mycoplasmatota</taxon>
        <taxon>Mollicutes</taxon>
        <taxon>Mycoplasmataceae</taxon>
        <taxon>Mycoplasma</taxon>
    </lineage>
</organism>
<dbReference type="RefSeq" id="WP_216505444.1">
    <property type="nucleotide sequence ID" value="NZ_JAHMHJ010000002.1"/>
</dbReference>
<feature type="transmembrane region" description="Helical" evidence="1">
    <location>
        <begin position="20"/>
        <end position="44"/>
    </location>
</feature>
<keyword evidence="1" id="KW-1133">Transmembrane helix</keyword>
<comment type="caution">
    <text evidence="2">The sequence shown here is derived from an EMBL/GenBank/DDBJ whole genome shotgun (WGS) entry which is preliminary data.</text>
</comment>